<dbReference type="EMBL" id="BOMH01000051">
    <property type="protein sequence ID" value="GID68725.1"/>
    <property type="molecule type" value="Genomic_DNA"/>
</dbReference>
<comment type="caution">
    <text evidence="2">The sequence shown here is derived from an EMBL/GenBank/DDBJ whole genome shotgun (WGS) entry which is preliminary data.</text>
</comment>
<dbReference type="InterPro" id="IPR008929">
    <property type="entry name" value="Chondroitin_lyas"/>
</dbReference>
<dbReference type="AlphaFoldDB" id="A0A919IVC1"/>
<organism evidence="2 3">
    <name type="scientific">Actinoplanes cyaneus</name>
    <dbReference type="NCBI Taxonomy" id="52696"/>
    <lineage>
        <taxon>Bacteria</taxon>
        <taxon>Bacillati</taxon>
        <taxon>Actinomycetota</taxon>
        <taxon>Actinomycetes</taxon>
        <taxon>Micromonosporales</taxon>
        <taxon>Micromonosporaceae</taxon>
        <taxon>Actinoplanes</taxon>
    </lineage>
</organism>
<keyword evidence="3" id="KW-1185">Reference proteome</keyword>
<accession>A0A919IVC1</accession>
<protein>
    <submittedName>
        <fullName evidence="2">Uncharacterized protein</fullName>
    </submittedName>
</protein>
<dbReference type="Proteomes" id="UP000619479">
    <property type="component" value="Unassembled WGS sequence"/>
</dbReference>
<evidence type="ECO:0000256" key="1">
    <source>
        <dbReference type="SAM" id="MobiDB-lite"/>
    </source>
</evidence>
<dbReference type="SUPFAM" id="SSF48230">
    <property type="entry name" value="Chondroitin AC/alginate lyase"/>
    <property type="match status" value="1"/>
</dbReference>
<evidence type="ECO:0000313" key="3">
    <source>
        <dbReference type="Proteomes" id="UP000619479"/>
    </source>
</evidence>
<dbReference type="Gene3D" id="2.70.98.70">
    <property type="match status" value="1"/>
</dbReference>
<reference evidence="2" key="1">
    <citation type="submission" date="2021-01" db="EMBL/GenBank/DDBJ databases">
        <title>Whole genome shotgun sequence of Actinoplanes cyaneus NBRC 14990.</title>
        <authorList>
            <person name="Komaki H."/>
            <person name="Tamura T."/>
        </authorList>
    </citation>
    <scope>NUCLEOTIDE SEQUENCE</scope>
    <source>
        <strain evidence="2">NBRC 14990</strain>
    </source>
</reference>
<feature type="region of interest" description="Disordered" evidence="1">
    <location>
        <begin position="307"/>
        <end position="331"/>
    </location>
</feature>
<name>A0A919IVC1_9ACTN</name>
<dbReference type="Gene3D" id="1.50.10.100">
    <property type="entry name" value="Chondroitin AC/alginate lyase"/>
    <property type="match status" value="1"/>
</dbReference>
<evidence type="ECO:0000313" key="2">
    <source>
        <dbReference type="EMBL" id="GID68725.1"/>
    </source>
</evidence>
<proteinExistence type="predicted"/>
<gene>
    <name evidence="2" type="ORF">Acy02nite_66060</name>
</gene>
<sequence>MTVGEITGRMWRQPPVKDPAWLLNFQGLRWIPPLARRAAADGQFHSLTALIRQAVGFHLANPDPGDNSAGWDEGTALRRLQTENCLYALTHAAALIPGMTSDVAVLTGKRYAGPPRLPVHNHGLMANIHLINAGKVLNRPEWITLAADRLVSEAPQAFSAKGISFEQSSSYHHVNVALWDSAGRILADLPAYAAQGLQIRTLARKAARIQGYLTEPDGKLVQVGDSDLAEGHQGHPEDPKVLRDDETGWVIGRTSWTDPQAVYYTVRYGPDRRAHGQEDRAGGVTWTAAGTRVLVGLGHYGYNAQDPGGNYHHTPTSQNVAAPPDPQIRKGRTSTIDTDFGKTEHRLTVCDNVYGMLHDRRIRVDQRLPGLAVTDAFGDVPVWSQNWHLDPAWKLVAGKVGDANLTFRHPSGRTLTVSTSGRVSGIWIGDPSRPYGWVFPALGKRTPAYQLSVESRDGAPVATRFRVT</sequence>